<proteinExistence type="inferred from homology"/>
<dbReference type="InterPro" id="IPR033120">
    <property type="entry name" value="HOTDOG_ACOT"/>
</dbReference>
<dbReference type="InterPro" id="IPR029069">
    <property type="entry name" value="HotDog_dom_sf"/>
</dbReference>
<reference evidence="5 6" key="1">
    <citation type="submission" date="2017-05" db="EMBL/GenBank/DDBJ databases">
        <title>Vagococcus spp. assemblies.</title>
        <authorList>
            <person name="Gulvik C.A."/>
        </authorList>
    </citation>
    <scope>NUCLEOTIDE SEQUENCE [LARGE SCALE GENOMIC DNA]</scope>
    <source>
        <strain evidence="5 6">DSM 24756</strain>
    </source>
</reference>
<evidence type="ECO:0000256" key="1">
    <source>
        <dbReference type="ARBA" id="ARBA00010458"/>
    </source>
</evidence>
<dbReference type="PANTHER" id="PTHR11049">
    <property type="entry name" value="ACYL COENZYME A THIOESTER HYDROLASE"/>
    <property type="match status" value="1"/>
</dbReference>
<evidence type="ECO:0000256" key="2">
    <source>
        <dbReference type="ARBA" id="ARBA00022801"/>
    </source>
</evidence>
<dbReference type="PROSITE" id="PS51770">
    <property type="entry name" value="HOTDOG_ACOT"/>
    <property type="match status" value="1"/>
</dbReference>
<keyword evidence="6" id="KW-1185">Reference proteome</keyword>
<dbReference type="AlphaFoldDB" id="A0A430AGY6"/>
<evidence type="ECO:0000256" key="3">
    <source>
        <dbReference type="PROSITE-ProRule" id="PRU01106"/>
    </source>
</evidence>
<dbReference type="EMBL" id="NGJZ01000002">
    <property type="protein sequence ID" value="RSU07114.1"/>
    <property type="molecule type" value="Genomic_DNA"/>
</dbReference>
<feature type="domain" description="HotDog ACOT-type" evidence="4">
    <location>
        <begin position="12"/>
        <end position="124"/>
    </location>
</feature>
<protein>
    <submittedName>
        <fullName evidence="5">Acyl-CoA thioesterase</fullName>
    </submittedName>
</protein>
<dbReference type="InterPro" id="IPR006683">
    <property type="entry name" value="Thioestr_dom"/>
</dbReference>
<dbReference type="GO" id="GO:0052816">
    <property type="term" value="F:long-chain fatty acyl-CoA hydrolase activity"/>
    <property type="evidence" value="ECO:0007669"/>
    <property type="project" value="TreeGrafter"/>
</dbReference>
<comment type="similarity">
    <text evidence="1">Belongs to the acyl coenzyme A hydrolase family.</text>
</comment>
<keyword evidence="2 3" id="KW-0378">Hydrolase</keyword>
<name>A0A430AGY6_9ENTE</name>
<sequence>MKNIERPQKFCTDSLVVQTTRIFPGDLNPFSALFGGKLLSLIDQAASISVARHCHLGAVTASIDQMNFLQPLAENHAVTIETFVSGVGETSLEVFAKVTGENLSSGDTYLAGTCFMTFVVIHSHMNTESQALVVPRVVAQTNAQQKIMQGYAERKAIRTLQRQQNQELF</sequence>
<dbReference type="Gene3D" id="3.10.129.10">
    <property type="entry name" value="Hotdog Thioesterase"/>
    <property type="match status" value="1"/>
</dbReference>
<dbReference type="Pfam" id="PF03061">
    <property type="entry name" value="4HBT"/>
    <property type="match status" value="1"/>
</dbReference>
<dbReference type="GO" id="GO:0005829">
    <property type="term" value="C:cytosol"/>
    <property type="evidence" value="ECO:0007669"/>
    <property type="project" value="TreeGrafter"/>
</dbReference>
<dbReference type="CDD" id="cd03442">
    <property type="entry name" value="BFIT_BACH"/>
    <property type="match status" value="1"/>
</dbReference>
<accession>A0A430AGY6</accession>
<dbReference type="Proteomes" id="UP000288669">
    <property type="component" value="Unassembled WGS sequence"/>
</dbReference>
<dbReference type="InterPro" id="IPR040170">
    <property type="entry name" value="Cytosol_ACT"/>
</dbReference>
<organism evidence="5 6">
    <name type="scientific">Vagococcus entomophilus</name>
    <dbReference type="NCBI Taxonomy" id="1160095"/>
    <lineage>
        <taxon>Bacteria</taxon>
        <taxon>Bacillati</taxon>
        <taxon>Bacillota</taxon>
        <taxon>Bacilli</taxon>
        <taxon>Lactobacillales</taxon>
        <taxon>Enterococcaceae</taxon>
        <taxon>Vagococcus</taxon>
    </lineage>
</organism>
<evidence type="ECO:0000313" key="6">
    <source>
        <dbReference type="Proteomes" id="UP000288669"/>
    </source>
</evidence>
<dbReference type="GO" id="GO:0009062">
    <property type="term" value="P:fatty acid catabolic process"/>
    <property type="evidence" value="ECO:0007669"/>
    <property type="project" value="TreeGrafter"/>
</dbReference>
<dbReference type="GO" id="GO:0006637">
    <property type="term" value="P:acyl-CoA metabolic process"/>
    <property type="evidence" value="ECO:0007669"/>
    <property type="project" value="TreeGrafter"/>
</dbReference>
<dbReference type="PANTHER" id="PTHR11049:SF24">
    <property type="entry name" value="CYTOSOLIC ACYL COENZYME A THIOESTER HYDROLASE"/>
    <property type="match status" value="1"/>
</dbReference>
<comment type="caution">
    <text evidence="5">The sequence shown here is derived from an EMBL/GenBank/DDBJ whole genome shotgun (WGS) entry which is preliminary data.</text>
</comment>
<dbReference type="OrthoDB" id="9791628at2"/>
<dbReference type="SUPFAM" id="SSF54637">
    <property type="entry name" value="Thioesterase/thiol ester dehydrase-isomerase"/>
    <property type="match status" value="1"/>
</dbReference>
<dbReference type="RefSeq" id="WP_126824632.1">
    <property type="nucleotide sequence ID" value="NZ_JBHLWU010000002.1"/>
</dbReference>
<evidence type="ECO:0000313" key="5">
    <source>
        <dbReference type="EMBL" id="RSU07114.1"/>
    </source>
</evidence>
<evidence type="ECO:0000259" key="4">
    <source>
        <dbReference type="PROSITE" id="PS51770"/>
    </source>
</evidence>
<gene>
    <name evidence="5" type="ORF">CBF30_07615</name>
</gene>